<feature type="region of interest" description="Disordered" evidence="1">
    <location>
        <begin position="307"/>
        <end position="328"/>
    </location>
</feature>
<dbReference type="GO" id="GO:0016787">
    <property type="term" value="F:hydrolase activity"/>
    <property type="evidence" value="ECO:0007669"/>
    <property type="project" value="UniProtKB-KW"/>
</dbReference>
<dbReference type="InterPro" id="IPR006047">
    <property type="entry name" value="GH13_cat_dom"/>
</dbReference>
<gene>
    <name evidence="3" type="ORF">WB403_08815</name>
</gene>
<feature type="domain" description="Glycosyl hydrolase family 13 catalytic" evidence="2">
    <location>
        <begin position="10"/>
        <end position="311"/>
    </location>
</feature>
<proteinExistence type="predicted"/>
<dbReference type="PANTHER" id="PTHR10357">
    <property type="entry name" value="ALPHA-AMYLASE FAMILY MEMBER"/>
    <property type="match status" value="1"/>
</dbReference>
<organism evidence="3 4">
    <name type="scientific">Streptomyces brasiliscabiei</name>
    <dbReference type="NCBI Taxonomy" id="2736302"/>
    <lineage>
        <taxon>Bacteria</taxon>
        <taxon>Bacillati</taxon>
        <taxon>Actinomycetota</taxon>
        <taxon>Actinomycetes</taxon>
        <taxon>Kitasatosporales</taxon>
        <taxon>Streptomycetaceae</taxon>
        <taxon>Streptomyces</taxon>
    </lineage>
</organism>
<dbReference type="EMBL" id="JBBAYM010000004">
    <property type="protein sequence ID" value="MEI5609265.1"/>
    <property type="molecule type" value="Genomic_DNA"/>
</dbReference>
<evidence type="ECO:0000313" key="4">
    <source>
        <dbReference type="Proteomes" id="UP001365781"/>
    </source>
</evidence>
<feature type="region of interest" description="Disordered" evidence="1">
    <location>
        <begin position="1"/>
        <end position="20"/>
    </location>
</feature>
<sequence length="391" mass="43778">MVPGCGGRPHRRPRQPGARAVRLPPRRRRAARQLGLLLRWPRLPDGDWCLHLYAPEQPDLDGQHPYIHAEFESILRFWFSRGVDGFRIDVAHGPAKDPVLPALPDLPPLPAPADGRPRPYTQHPHWDRDEVHAIYRTWRRIADEFGGERAFVAEAWADTSESLAAYVRPGGLRTAFNFIFPMGSWDAKDLRSVIDDSLATLNGVGAPATWVLHNHDVMRHTSRYARTTVARWVPNQRYRPEGGIDLELGTRCARAAALLMLALPGGAYIGQTLTWVDAPAGALAFRRDPGLLCVVSLSDEPYRLPARSRLRPAGRRPDHGRTPGTGPCDLAPGLTVPFGGSALCRFARGPCCEGLRTFFGFSLRAGERLRRRGGGARCERDRRWWFRARSR</sequence>
<evidence type="ECO:0000256" key="1">
    <source>
        <dbReference type="SAM" id="MobiDB-lite"/>
    </source>
</evidence>
<dbReference type="SUPFAM" id="SSF51445">
    <property type="entry name" value="(Trans)glycosidases"/>
    <property type="match status" value="1"/>
</dbReference>
<keyword evidence="4" id="KW-1185">Reference proteome</keyword>
<comment type="caution">
    <text evidence="3">The sequence shown here is derived from an EMBL/GenBank/DDBJ whole genome shotgun (WGS) entry which is preliminary data.</text>
</comment>
<dbReference type="RefSeq" id="WP_336558892.1">
    <property type="nucleotide sequence ID" value="NZ_JBBAYM010000004.1"/>
</dbReference>
<dbReference type="PANTHER" id="PTHR10357:SF179">
    <property type="entry name" value="NEUTRAL AND BASIC AMINO ACID TRANSPORT PROTEIN RBAT"/>
    <property type="match status" value="1"/>
</dbReference>
<protein>
    <submittedName>
        <fullName evidence="3">Alpha-amylase family glycosyl hydrolase</fullName>
    </submittedName>
</protein>
<keyword evidence="3" id="KW-0378">Hydrolase</keyword>
<dbReference type="Pfam" id="PF00128">
    <property type="entry name" value="Alpha-amylase"/>
    <property type="match status" value="1"/>
</dbReference>
<dbReference type="SMART" id="SM00642">
    <property type="entry name" value="Aamy"/>
    <property type="match status" value="1"/>
</dbReference>
<evidence type="ECO:0000313" key="3">
    <source>
        <dbReference type="EMBL" id="MEI5609265.1"/>
    </source>
</evidence>
<dbReference type="Gene3D" id="3.20.20.80">
    <property type="entry name" value="Glycosidases"/>
    <property type="match status" value="1"/>
</dbReference>
<evidence type="ECO:0000259" key="2">
    <source>
        <dbReference type="SMART" id="SM00642"/>
    </source>
</evidence>
<reference evidence="3 4" key="1">
    <citation type="submission" date="2024-03" db="EMBL/GenBank/DDBJ databases">
        <title>First Report of Pectobacterium brasiliscabiei causing potato scab in china.</title>
        <authorList>
            <person name="Handique U."/>
        </authorList>
    </citation>
    <scope>NUCLEOTIDE SEQUENCE [LARGE SCALE GENOMIC DNA]</scope>
    <source>
        <strain evidence="3 4">ZRIMU1503</strain>
    </source>
</reference>
<name>A0ABU8GAP8_9ACTN</name>
<dbReference type="Proteomes" id="UP001365781">
    <property type="component" value="Unassembled WGS sequence"/>
</dbReference>
<dbReference type="InterPro" id="IPR017853">
    <property type="entry name" value="GH"/>
</dbReference>
<accession>A0ABU8GAP8</accession>